<organism evidence="1 2">
    <name type="scientific">Mya arenaria</name>
    <name type="common">Soft-shell clam</name>
    <dbReference type="NCBI Taxonomy" id="6604"/>
    <lineage>
        <taxon>Eukaryota</taxon>
        <taxon>Metazoa</taxon>
        <taxon>Spiralia</taxon>
        <taxon>Lophotrochozoa</taxon>
        <taxon>Mollusca</taxon>
        <taxon>Bivalvia</taxon>
        <taxon>Autobranchia</taxon>
        <taxon>Heteroconchia</taxon>
        <taxon>Euheterodonta</taxon>
        <taxon>Imparidentia</taxon>
        <taxon>Neoheterodontei</taxon>
        <taxon>Myida</taxon>
        <taxon>Myoidea</taxon>
        <taxon>Myidae</taxon>
        <taxon>Mya</taxon>
    </lineage>
</organism>
<evidence type="ECO:0000313" key="1">
    <source>
        <dbReference type="EMBL" id="WAR25121.1"/>
    </source>
</evidence>
<proteinExistence type="predicted"/>
<dbReference type="EMBL" id="CP111025">
    <property type="protein sequence ID" value="WAR25121.1"/>
    <property type="molecule type" value="Genomic_DNA"/>
</dbReference>
<accession>A0ABY7G193</accession>
<protein>
    <submittedName>
        <fullName evidence="1">Uncharacterized protein</fullName>
    </submittedName>
</protein>
<dbReference type="Proteomes" id="UP001164746">
    <property type="component" value="Chromosome 14"/>
</dbReference>
<gene>
    <name evidence="1" type="ORF">MAR_010825</name>
</gene>
<keyword evidence="2" id="KW-1185">Reference proteome</keyword>
<sequence length="334" mass="38483">MGSTGSPVVTESIELQDLLFIPAVLVSFFSNIVMLIDLYTIEKGLVYGPPSSAKKIALTECCGDKLKKCCADKLKKACGEYDQEQANKEDNQDGKILIESTKYDEKILYRDAKYFNNVSIYFSHSDLDYFNSDDIHFSHRNLLPLISLNSLRKRNKTQVVRVAIEKVVNKSRLQLDDGRKHECFIINHQPDGRSVRKEQCSENFIVNLHKEFIFQIKYVISKDRLLLKPKQVFGDIHYNMKVKTRTECTQPDFRVSDNLKDRSSDSTTAVLHYFRSADGVDEDYNVRYIREEQKTFYQAQDLEDSVDIWNTGILHCKSSGNLAPTFDKEILVNC</sequence>
<reference evidence="1" key="1">
    <citation type="submission" date="2022-11" db="EMBL/GenBank/DDBJ databases">
        <title>Centuries of genome instability and evolution in soft-shell clam transmissible cancer (bioRxiv).</title>
        <authorList>
            <person name="Hart S.F.M."/>
            <person name="Yonemitsu M.A."/>
            <person name="Giersch R.M."/>
            <person name="Beal B.F."/>
            <person name="Arriagada G."/>
            <person name="Davis B.W."/>
            <person name="Ostrander E.A."/>
            <person name="Goff S.P."/>
            <person name="Metzger M.J."/>
        </authorList>
    </citation>
    <scope>NUCLEOTIDE SEQUENCE</scope>
    <source>
        <strain evidence="1">MELC-2E11</strain>
        <tissue evidence="1">Siphon/mantle</tissue>
    </source>
</reference>
<name>A0ABY7G193_MYAAR</name>
<evidence type="ECO:0000313" key="2">
    <source>
        <dbReference type="Proteomes" id="UP001164746"/>
    </source>
</evidence>